<accession>A0ABW6PMY9</accession>
<dbReference type="Proteomes" id="UP001601444">
    <property type="component" value="Unassembled WGS sequence"/>
</dbReference>
<dbReference type="RefSeq" id="WP_387700375.1">
    <property type="nucleotide sequence ID" value="NZ_JBIAMX010000006.1"/>
</dbReference>
<proteinExistence type="predicted"/>
<sequence length="120" mass="13117">MHPPEPPTLLVMTRGGTDSVRARRAADGVYEVEHVHGPLRRQLYTPDLRLVRDILRSWIAGDGWWCDAVAWADIDPAIAELDALRAEMESMLTDVAVFDGLTGELDAALARADELLGGAP</sequence>
<dbReference type="EMBL" id="JBIAMX010000006">
    <property type="protein sequence ID" value="MFF0543751.1"/>
    <property type="molecule type" value="Genomic_DNA"/>
</dbReference>
<gene>
    <name evidence="1" type="ORF">ACFYTF_13045</name>
</gene>
<evidence type="ECO:0000313" key="2">
    <source>
        <dbReference type="Proteomes" id="UP001601444"/>
    </source>
</evidence>
<reference evidence="1 2" key="1">
    <citation type="submission" date="2024-10" db="EMBL/GenBank/DDBJ databases">
        <title>The Natural Products Discovery Center: Release of the First 8490 Sequenced Strains for Exploring Actinobacteria Biosynthetic Diversity.</title>
        <authorList>
            <person name="Kalkreuter E."/>
            <person name="Kautsar S.A."/>
            <person name="Yang D."/>
            <person name="Bader C.D."/>
            <person name="Teijaro C.N."/>
            <person name="Fluegel L."/>
            <person name="Davis C.M."/>
            <person name="Simpson J.R."/>
            <person name="Lauterbach L."/>
            <person name="Steele A.D."/>
            <person name="Gui C."/>
            <person name="Meng S."/>
            <person name="Li G."/>
            <person name="Viehrig K."/>
            <person name="Ye F."/>
            <person name="Su P."/>
            <person name="Kiefer A.F."/>
            <person name="Nichols A."/>
            <person name="Cepeda A.J."/>
            <person name="Yan W."/>
            <person name="Fan B."/>
            <person name="Jiang Y."/>
            <person name="Adhikari A."/>
            <person name="Zheng C.-J."/>
            <person name="Schuster L."/>
            <person name="Cowan T.M."/>
            <person name="Smanski M.J."/>
            <person name="Chevrette M.G."/>
            <person name="De Carvalho L.P.S."/>
            <person name="Shen B."/>
        </authorList>
    </citation>
    <scope>NUCLEOTIDE SEQUENCE [LARGE SCALE GENOMIC DNA]</scope>
    <source>
        <strain evidence="1 2">NPDC004045</strain>
    </source>
</reference>
<protein>
    <submittedName>
        <fullName evidence="1">Uncharacterized protein</fullName>
    </submittedName>
</protein>
<keyword evidence="2" id="KW-1185">Reference proteome</keyword>
<comment type="caution">
    <text evidence="1">The sequence shown here is derived from an EMBL/GenBank/DDBJ whole genome shotgun (WGS) entry which is preliminary data.</text>
</comment>
<evidence type="ECO:0000313" key="1">
    <source>
        <dbReference type="EMBL" id="MFF0543751.1"/>
    </source>
</evidence>
<organism evidence="1 2">
    <name type="scientific">Nocardia thailandica</name>
    <dbReference type="NCBI Taxonomy" id="257275"/>
    <lineage>
        <taxon>Bacteria</taxon>
        <taxon>Bacillati</taxon>
        <taxon>Actinomycetota</taxon>
        <taxon>Actinomycetes</taxon>
        <taxon>Mycobacteriales</taxon>
        <taxon>Nocardiaceae</taxon>
        <taxon>Nocardia</taxon>
    </lineage>
</organism>
<name>A0ABW6PMY9_9NOCA</name>